<dbReference type="Proteomes" id="UP001374535">
    <property type="component" value="Chromosome 6"/>
</dbReference>
<dbReference type="InterPro" id="IPR015943">
    <property type="entry name" value="WD40/YVTN_repeat-like_dom_sf"/>
</dbReference>
<evidence type="ECO:0000256" key="1">
    <source>
        <dbReference type="ARBA" id="ARBA00007253"/>
    </source>
</evidence>
<sequence>MQVHHSRHAHSDWVSCVHFSPSTLQPTIMSASWGRTVKVWNLTNCKLRNTLVGHSGLPRLSCFYPGKHHLVVPKLKELTVNEESIILLSHANLPQDLFPKLNLLLLCQEDEDEDNRKDTLPFDFLLKVAEAS</sequence>
<evidence type="ECO:0000256" key="2">
    <source>
        <dbReference type="ARBA" id="ARBA00023274"/>
    </source>
</evidence>
<dbReference type="AlphaFoldDB" id="A0AAQ3RU03"/>
<dbReference type="InterPro" id="IPR045223">
    <property type="entry name" value="RACK1-like"/>
</dbReference>
<keyword evidence="2" id="KW-0687">Ribonucleoprotein</keyword>
<dbReference type="Gene3D" id="2.130.10.10">
    <property type="entry name" value="YVTN repeat-like/Quinoprotein amine dehydrogenase"/>
    <property type="match status" value="1"/>
</dbReference>
<evidence type="ECO:0000256" key="3">
    <source>
        <dbReference type="PROSITE-ProRule" id="PRU00221"/>
    </source>
</evidence>
<dbReference type="GO" id="GO:0043022">
    <property type="term" value="F:ribosome binding"/>
    <property type="evidence" value="ECO:0007669"/>
    <property type="project" value="InterPro"/>
</dbReference>
<feature type="repeat" description="WD" evidence="3">
    <location>
        <begin position="7"/>
        <end position="50"/>
    </location>
</feature>
<name>A0AAQ3RU03_VIGMU</name>
<accession>A0AAQ3RU03</accession>
<dbReference type="SUPFAM" id="SSF50978">
    <property type="entry name" value="WD40 repeat-like"/>
    <property type="match status" value="1"/>
</dbReference>
<dbReference type="InterPro" id="IPR036322">
    <property type="entry name" value="WD40_repeat_dom_sf"/>
</dbReference>
<keyword evidence="3" id="KW-0853">WD repeat</keyword>
<dbReference type="PANTHER" id="PTHR19868">
    <property type="entry name" value="RECEPTOR FOR ACTIVATED PROTEIN KINASE C RACK1"/>
    <property type="match status" value="1"/>
</dbReference>
<dbReference type="InterPro" id="IPR001680">
    <property type="entry name" value="WD40_rpt"/>
</dbReference>
<dbReference type="GO" id="GO:1990904">
    <property type="term" value="C:ribonucleoprotein complex"/>
    <property type="evidence" value="ECO:0007669"/>
    <property type="project" value="UniProtKB-KW"/>
</dbReference>
<gene>
    <name evidence="4" type="ORF">V8G54_021125</name>
</gene>
<evidence type="ECO:0000313" key="5">
    <source>
        <dbReference type="Proteomes" id="UP001374535"/>
    </source>
</evidence>
<dbReference type="EMBL" id="CP144695">
    <property type="protein sequence ID" value="WVZ07779.1"/>
    <property type="molecule type" value="Genomic_DNA"/>
</dbReference>
<dbReference type="PROSITE" id="PS50082">
    <property type="entry name" value="WD_REPEATS_2"/>
    <property type="match status" value="1"/>
</dbReference>
<proteinExistence type="inferred from homology"/>
<reference evidence="4 5" key="1">
    <citation type="journal article" date="2023" name="Life. Sci Alliance">
        <title>Evolutionary insights into 3D genome organization and epigenetic landscape of Vigna mungo.</title>
        <authorList>
            <person name="Junaid A."/>
            <person name="Singh B."/>
            <person name="Bhatia S."/>
        </authorList>
    </citation>
    <scope>NUCLEOTIDE SEQUENCE [LARGE SCALE GENOMIC DNA]</scope>
    <source>
        <strain evidence="4">Urdbean</strain>
    </source>
</reference>
<evidence type="ECO:0000313" key="4">
    <source>
        <dbReference type="EMBL" id="WVZ07779.1"/>
    </source>
</evidence>
<comment type="similarity">
    <text evidence="1">Belongs to the WD repeat G protein beta family. Ribosomal protein RACK1 subfamily.</text>
</comment>
<protein>
    <submittedName>
        <fullName evidence="4">Uncharacterized protein</fullName>
    </submittedName>
</protein>
<organism evidence="4 5">
    <name type="scientific">Vigna mungo</name>
    <name type="common">Black gram</name>
    <name type="synonym">Phaseolus mungo</name>
    <dbReference type="NCBI Taxonomy" id="3915"/>
    <lineage>
        <taxon>Eukaryota</taxon>
        <taxon>Viridiplantae</taxon>
        <taxon>Streptophyta</taxon>
        <taxon>Embryophyta</taxon>
        <taxon>Tracheophyta</taxon>
        <taxon>Spermatophyta</taxon>
        <taxon>Magnoliopsida</taxon>
        <taxon>eudicotyledons</taxon>
        <taxon>Gunneridae</taxon>
        <taxon>Pentapetalae</taxon>
        <taxon>rosids</taxon>
        <taxon>fabids</taxon>
        <taxon>Fabales</taxon>
        <taxon>Fabaceae</taxon>
        <taxon>Papilionoideae</taxon>
        <taxon>50 kb inversion clade</taxon>
        <taxon>NPAAA clade</taxon>
        <taxon>indigoferoid/millettioid clade</taxon>
        <taxon>Phaseoleae</taxon>
        <taxon>Vigna</taxon>
    </lineage>
</organism>
<keyword evidence="5" id="KW-1185">Reference proteome</keyword>
<dbReference type="GO" id="GO:0045182">
    <property type="term" value="F:translation regulator activity"/>
    <property type="evidence" value="ECO:0007669"/>
    <property type="project" value="InterPro"/>
</dbReference>